<feature type="compositionally biased region" description="Polar residues" evidence="1">
    <location>
        <begin position="17"/>
        <end position="33"/>
    </location>
</feature>
<accession>A0AAD9CUS8</accession>
<dbReference type="Proteomes" id="UP001182556">
    <property type="component" value="Unassembled WGS sequence"/>
</dbReference>
<feature type="region of interest" description="Disordered" evidence="1">
    <location>
        <begin position="304"/>
        <end position="332"/>
    </location>
</feature>
<protein>
    <submittedName>
        <fullName evidence="2">Uncharacterized protein</fullName>
    </submittedName>
</protein>
<dbReference type="EMBL" id="JAODAN010000012">
    <property type="protein sequence ID" value="KAK1920778.1"/>
    <property type="molecule type" value="Genomic_DNA"/>
</dbReference>
<name>A0AAD9CUS8_PAPLA</name>
<feature type="region of interest" description="Disordered" evidence="1">
    <location>
        <begin position="224"/>
        <end position="255"/>
    </location>
</feature>
<gene>
    <name evidence="2" type="ORF">DB88DRAFT_519264</name>
</gene>
<feature type="region of interest" description="Disordered" evidence="1">
    <location>
        <begin position="1"/>
        <end position="33"/>
    </location>
</feature>
<evidence type="ECO:0000313" key="3">
    <source>
        <dbReference type="Proteomes" id="UP001182556"/>
    </source>
</evidence>
<feature type="compositionally biased region" description="Basic and acidic residues" evidence="1">
    <location>
        <begin position="304"/>
        <end position="314"/>
    </location>
</feature>
<organism evidence="2 3">
    <name type="scientific">Papiliotrema laurentii</name>
    <name type="common">Cryptococcus laurentii</name>
    <dbReference type="NCBI Taxonomy" id="5418"/>
    <lineage>
        <taxon>Eukaryota</taxon>
        <taxon>Fungi</taxon>
        <taxon>Dikarya</taxon>
        <taxon>Basidiomycota</taxon>
        <taxon>Agaricomycotina</taxon>
        <taxon>Tremellomycetes</taxon>
        <taxon>Tremellales</taxon>
        <taxon>Rhynchogastremaceae</taxon>
        <taxon>Papiliotrema</taxon>
    </lineage>
</organism>
<proteinExistence type="predicted"/>
<dbReference type="AlphaFoldDB" id="A0AAD9CUS8"/>
<sequence length="431" mass="46979">MTFQTEGKARSDPRCHTSATPAQQWPMPSSRTGLQTVPRDDLPEVVPVFQPAHTALNGENDVLSFFTDDCPQTTTGEISTPTGKWRSLISKFTGRRTLFGSLISSLTPRSDINPMGNNANHLSTSGSAMIPPSVYMYNSTLSPCTQDDPLTSTAPTAVQLSSGNPPTNVGVFVPAESEPGTNPSPLHEPNAWPIACPYRVPEHRPTSLRDTVFELPTSYKIATAERSDLHTRPNAQPDGSCGSEPGGPSRPRASTCAVSPIQSAIAVKTSSLTTLSRHMIQLQLRSTIRLPDLLQALVAESPRMECKQGRERSRQPTCPRHQRAPPTVGPPRARLIWMSDHRVQNLRVGPQAPAPCALSSRDPDHIYPFRGKISPQRPLEDHPRISSFSIPSIPSWFGRCCRSVMQMMRAPPSAQGLQVIKDPLDGQKCAV</sequence>
<comment type="caution">
    <text evidence="2">The sequence shown here is derived from an EMBL/GenBank/DDBJ whole genome shotgun (WGS) entry which is preliminary data.</text>
</comment>
<evidence type="ECO:0000313" key="2">
    <source>
        <dbReference type="EMBL" id="KAK1920778.1"/>
    </source>
</evidence>
<keyword evidence="3" id="KW-1185">Reference proteome</keyword>
<reference evidence="2" key="1">
    <citation type="submission" date="2023-02" db="EMBL/GenBank/DDBJ databases">
        <title>Identification and recombinant expression of a fungal hydrolase from Papiliotrema laurentii that hydrolyzes apple cutin and clears colloidal polyester polyurethane.</title>
        <authorList>
            <consortium name="DOE Joint Genome Institute"/>
            <person name="Roman V.A."/>
            <person name="Bojanowski C."/>
            <person name="Crable B.R."/>
            <person name="Wagner D.N."/>
            <person name="Hung C.S."/>
            <person name="Nadeau L.J."/>
            <person name="Schratz L."/>
            <person name="Haridas S."/>
            <person name="Pangilinan J."/>
            <person name="Lipzen A."/>
            <person name="Na H."/>
            <person name="Yan M."/>
            <person name="Ng V."/>
            <person name="Grigoriev I.V."/>
            <person name="Spatafora J.W."/>
            <person name="Barlow D."/>
            <person name="Biffinger J."/>
            <person name="Kelley-Loughnane N."/>
            <person name="Varaljay V.A."/>
            <person name="Crookes-Goodson W.J."/>
        </authorList>
    </citation>
    <scope>NUCLEOTIDE SEQUENCE</scope>
    <source>
        <strain evidence="2">5307AH</strain>
    </source>
</reference>
<evidence type="ECO:0000256" key="1">
    <source>
        <dbReference type="SAM" id="MobiDB-lite"/>
    </source>
</evidence>